<dbReference type="PROSITE" id="PS50297">
    <property type="entry name" value="ANK_REP_REGION"/>
    <property type="match status" value="1"/>
</dbReference>
<dbReference type="InterPro" id="IPR055285">
    <property type="entry name" value="ANKRD13_C"/>
</dbReference>
<reference evidence="12" key="1">
    <citation type="journal article" date="2011" name="Genome Res.">
        <title>Phylogeny-wide analysis of social amoeba genomes highlights ancient origins for complex intercellular communication.</title>
        <authorList>
            <person name="Heidel A.J."/>
            <person name="Lawal H.M."/>
            <person name="Felder M."/>
            <person name="Schilde C."/>
            <person name="Helps N.R."/>
            <person name="Tunggal B."/>
            <person name="Rivero F."/>
            <person name="John U."/>
            <person name="Schleicher M."/>
            <person name="Eichinger L."/>
            <person name="Platzer M."/>
            <person name="Noegel A.A."/>
            <person name="Schaap P."/>
            <person name="Gloeckner G."/>
        </authorList>
    </citation>
    <scope>NUCLEOTIDE SEQUENCE [LARGE SCALE GENOMIC DNA]</scope>
    <source>
        <strain evidence="12">SH3</strain>
    </source>
</reference>
<sequence>MSNNNNNHNPFLLHKRICENNRDEVVELLKIPFYRENIDLRDAHGYPPSHYAAHFGYVELLAILIENGADPTRKSTMGWSLVQEGIGRRDREVISYLLQHTKKKIHDEFKKRKPQLLKALSEIPDFEMGTTYIYLKKMYIKNIYINFHFISLEIHWEFKSWVPLVSRFCPFDTYKIYKKGSSFRVNTTIVGVEGITFKRGQLSFMFIGDKKRLVTVDFGKKEYAEVSLLNVDENNVDDEVDLLMNSKSITRVKLLQDDIKFEAAKSWFGYEKFEKIGGDQEWNCQLFNVSNVDLKIISRKNSKDKGANDKNNKKHKEIEDVGGGGVETSTTNTGISETGRSDLNSPEKNSETMKEYIARNHDLAMKQKARESTMRNKVNAKDYFEVPDSFDINVPITDKSKFKSLGLLCDGESVNVKHKNFQGCVWISNEFPRKITDLLPIFEVLTPTNKLFSRLSEFISLKFPMEGFPVKLDFPVVPTITATVTFNNYIEKEIDPQHFEIPVDFIKKKDLFSNNN</sequence>
<evidence type="ECO:0000259" key="10">
    <source>
        <dbReference type="Pfam" id="PF11904"/>
    </source>
</evidence>
<dbReference type="SUPFAM" id="SSF48403">
    <property type="entry name" value="Ankyrin repeat"/>
    <property type="match status" value="1"/>
</dbReference>
<keyword evidence="6" id="KW-0143">Chaperone</keyword>
<dbReference type="OrthoDB" id="1585644at2759"/>
<dbReference type="PANTHER" id="PTHR12447">
    <property type="entry name" value="ANKYRIN REPEAT DOMAIN-CONTAINING PROTEIN 13"/>
    <property type="match status" value="1"/>
</dbReference>
<dbReference type="AlphaFoldDB" id="F4Q3Y2"/>
<feature type="compositionally biased region" description="Basic and acidic residues" evidence="9">
    <location>
        <begin position="302"/>
        <end position="319"/>
    </location>
</feature>
<keyword evidence="5" id="KW-0472">Membrane</keyword>
<evidence type="ECO:0000256" key="3">
    <source>
        <dbReference type="ARBA" id="ARBA00022824"/>
    </source>
</evidence>
<dbReference type="KEGG" id="dfa:DFA_08737"/>
<dbReference type="PANTHER" id="PTHR12447:SF25">
    <property type="entry name" value="ANKYRIN REPEAT DOMAIN-CONTAINING PROTEIN 13C"/>
    <property type="match status" value="1"/>
</dbReference>
<feature type="domain" description="Ankyrin repeat" evidence="10">
    <location>
        <begin position="184"/>
        <end position="503"/>
    </location>
</feature>
<feature type="region of interest" description="Disordered" evidence="9">
    <location>
        <begin position="302"/>
        <end position="351"/>
    </location>
</feature>
<evidence type="ECO:0000256" key="4">
    <source>
        <dbReference type="ARBA" id="ARBA00023043"/>
    </source>
</evidence>
<feature type="compositionally biased region" description="Polar residues" evidence="9">
    <location>
        <begin position="327"/>
        <end position="347"/>
    </location>
</feature>
<dbReference type="SMART" id="SM00248">
    <property type="entry name" value="ANK"/>
    <property type="match status" value="2"/>
</dbReference>
<keyword evidence="12" id="KW-1185">Reference proteome</keyword>
<proteinExistence type="predicted"/>
<dbReference type="Proteomes" id="UP000007797">
    <property type="component" value="Unassembled WGS sequence"/>
</dbReference>
<evidence type="ECO:0000256" key="9">
    <source>
        <dbReference type="SAM" id="MobiDB-lite"/>
    </source>
</evidence>
<comment type="function">
    <text evidence="7">Acts as a molecular chaperone for G protein-coupled receptors, regulating their biogenesis and exit from the ER.</text>
</comment>
<feature type="repeat" description="ANK" evidence="8">
    <location>
        <begin position="44"/>
        <end position="76"/>
    </location>
</feature>
<name>F4Q3Y2_CACFS</name>
<evidence type="ECO:0000256" key="6">
    <source>
        <dbReference type="ARBA" id="ARBA00023186"/>
    </source>
</evidence>
<dbReference type="OMA" id="YPMHQSV"/>
<dbReference type="InterPro" id="IPR021832">
    <property type="entry name" value="ANKRD13"/>
</dbReference>
<evidence type="ECO:0000256" key="2">
    <source>
        <dbReference type="ARBA" id="ARBA00022737"/>
    </source>
</evidence>
<organism evidence="11 12">
    <name type="scientific">Cavenderia fasciculata</name>
    <name type="common">Slime mold</name>
    <name type="synonym">Dictyostelium fasciculatum</name>
    <dbReference type="NCBI Taxonomy" id="261658"/>
    <lineage>
        <taxon>Eukaryota</taxon>
        <taxon>Amoebozoa</taxon>
        <taxon>Evosea</taxon>
        <taxon>Eumycetozoa</taxon>
        <taxon>Dictyostelia</taxon>
        <taxon>Acytosteliales</taxon>
        <taxon>Cavenderiaceae</taxon>
        <taxon>Cavenderia</taxon>
    </lineage>
</organism>
<dbReference type="Pfam" id="PF11904">
    <property type="entry name" value="ANKRD13_C"/>
    <property type="match status" value="1"/>
</dbReference>
<dbReference type="EMBL" id="GL883021">
    <property type="protein sequence ID" value="EGG17738.1"/>
    <property type="molecule type" value="Genomic_DNA"/>
</dbReference>
<accession>F4Q3Y2</accession>
<evidence type="ECO:0000256" key="7">
    <source>
        <dbReference type="ARBA" id="ARBA00037107"/>
    </source>
</evidence>
<comment type="subcellular location">
    <subcellularLocation>
        <location evidence="1">Endoplasmic reticulum membrane</location>
    </subcellularLocation>
</comment>
<dbReference type="InterPro" id="IPR036770">
    <property type="entry name" value="Ankyrin_rpt-contain_sf"/>
</dbReference>
<gene>
    <name evidence="11" type="ORF">DFA_08737</name>
</gene>
<dbReference type="GO" id="GO:0005789">
    <property type="term" value="C:endoplasmic reticulum membrane"/>
    <property type="evidence" value="ECO:0007669"/>
    <property type="project" value="UniProtKB-SubCell"/>
</dbReference>
<evidence type="ECO:0000256" key="1">
    <source>
        <dbReference type="ARBA" id="ARBA00004586"/>
    </source>
</evidence>
<keyword evidence="2" id="KW-0677">Repeat</keyword>
<evidence type="ECO:0000256" key="5">
    <source>
        <dbReference type="ARBA" id="ARBA00023136"/>
    </source>
</evidence>
<dbReference type="GeneID" id="14869862"/>
<evidence type="ECO:0000313" key="11">
    <source>
        <dbReference type="EMBL" id="EGG17738.1"/>
    </source>
</evidence>
<protein>
    <recommendedName>
        <fullName evidence="10">Ankyrin repeat domain-containing protein</fullName>
    </recommendedName>
</protein>
<dbReference type="Pfam" id="PF13637">
    <property type="entry name" value="Ank_4"/>
    <property type="match status" value="1"/>
</dbReference>
<dbReference type="InterPro" id="IPR002110">
    <property type="entry name" value="Ankyrin_rpt"/>
</dbReference>
<evidence type="ECO:0000313" key="12">
    <source>
        <dbReference type="Proteomes" id="UP000007797"/>
    </source>
</evidence>
<evidence type="ECO:0000256" key="8">
    <source>
        <dbReference type="PROSITE-ProRule" id="PRU00023"/>
    </source>
</evidence>
<keyword evidence="3" id="KW-0256">Endoplasmic reticulum</keyword>
<dbReference type="RefSeq" id="XP_004356222.1">
    <property type="nucleotide sequence ID" value="XM_004356169.1"/>
</dbReference>
<keyword evidence="4 8" id="KW-0040">ANK repeat</keyword>
<dbReference type="PROSITE" id="PS50088">
    <property type="entry name" value="ANK_REPEAT"/>
    <property type="match status" value="1"/>
</dbReference>
<dbReference type="STRING" id="1054147.F4Q3Y2"/>
<dbReference type="Gene3D" id="1.25.40.20">
    <property type="entry name" value="Ankyrin repeat-containing domain"/>
    <property type="match status" value="1"/>
</dbReference>